<dbReference type="Pfam" id="PF03061">
    <property type="entry name" value="4HBT"/>
    <property type="match status" value="1"/>
</dbReference>
<evidence type="ECO:0000259" key="2">
    <source>
        <dbReference type="PROSITE" id="PS51770"/>
    </source>
</evidence>
<keyword evidence="1" id="KW-0378">Hydrolase</keyword>
<dbReference type="InterPro" id="IPR033120">
    <property type="entry name" value="HOTDOG_ACOT"/>
</dbReference>
<dbReference type="GO" id="GO:0016787">
    <property type="term" value="F:hydrolase activity"/>
    <property type="evidence" value="ECO:0007669"/>
    <property type="project" value="UniProtKB-KW"/>
</dbReference>
<feature type="domain" description="HotDog ACOT-type" evidence="2">
    <location>
        <begin position="1"/>
        <end position="123"/>
    </location>
</feature>
<organism evidence="3 4">
    <name type="scientific">Microbacterium ulmi</name>
    <dbReference type="NCBI Taxonomy" id="179095"/>
    <lineage>
        <taxon>Bacteria</taxon>
        <taxon>Bacillati</taxon>
        <taxon>Actinomycetota</taxon>
        <taxon>Actinomycetes</taxon>
        <taxon>Micrococcales</taxon>
        <taxon>Microbacteriaceae</taxon>
        <taxon>Microbacterium</taxon>
    </lineage>
</organism>
<dbReference type="InterPro" id="IPR006683">
    <property type="entry name" value="Thioestr_dom"/>
</dbReference>
<gene>
    <name evidence="3" type="ORF">HLA99_08690</name>
</gene>
<keyword evidence="4" id="KW-1185">Reference proteome</keyword>
<dbReference type="PROSITE" id="PS51770">
    <property type="entry name" value="HOTDOG_ACOT"/>
    <property type="match status" value="1"/>
</dbReference>
<keyword evidence="3" id="KW-0456">Lyase</keyword>
<dbReference type="GO" id="GO:0016829">
    <property type="term" value="F:lyase activity"/>
    <property type="evidence" value="ECO:0007669"/>
    <property type="project" value="UniProtKB-KW"/>
</dbReference>
<evidence type="ECO:0000313" key="4">
    <source>
        <dbReference type="Proteomes" id="UP000543598"/>
    </source>
</evidence>
<sequence>MTTVTHRRYVPFSEAHYAGGLVDGAFVLRLFGEVATEISILTAHDEGLLAGYESVDFHAPVRAGDVIEAVGEIASVGRRSRRVLLTARVTARSAGDGSSRAEPLAEPVHVATATAVLVVPAEDVPTEVVPTGLVDVGSVR</sequence>
<comment type="caution">
    <text evidence="3">The sequence shown here is derived from an EMBL/GenBank/DDBJ whole genome shotgun (WGS) entry which is preliminary data.</text>
</comment>
<dbReference type="Proteomes" id="UP000543598">
    <property type="component" value="Unassembled WGS sequence"/>
</dbReference>
<proteinExistence type="predicted"/>
<accession>A0A7Y2M178</accession>
<evidence type="ECO:0000256" key="1">
    <source>
        <dbReference type="PROSITE-ProRule" id="PRU01106"/>
    </source>
</evidence>
<evidence type="ECO:0000313" key="3">
    <source>
        <dbReference type="EMBL" id="NNH03924.1"/>
    </source>
</evidence>
<dbReference type="EMBL" id="JABEMB010000010">
    <property type="protein sequence ID" value="NNH03924.1"/>
    <property type="molecule type" value="Genomic_DNA"/>
</dbReference>
<reference evidence="3 4" key="1">
    <citation type="submission" date="2020-05" db="EMBL/GenBank/DDBJ databases">
        <title>MicrobeNet Type strains.</title>
        <authorList>
            <person name="Nicholson A.C."/>
        </authorList>
    </citation>
    <scope>NUCLEOTIDE SEQUENCE [LARGE SCALE GENOMIC DNA]</scope>
    <source>
        <strain evidence="3 4">JCM 14282</strain>
    </source>
</reference>
<dbReference type="Gene3D" id="3.10.129.10">
    <property type="entry name" value="Hotdog Thioesterase"/>
    <property type="match status" value="1"/>
</dbReference>
<dbReference type="RefSeq" id="WP_167035642.1">
    <property type="nucleotide sequence ID" value="NZ_BAAANA010000002.1"/>
</dbReference>
<protein>
    <submittedName>
        <fullName evidence="3">3-aminobutyryl-CoA ammonia-lyase</fullName>
    </submittedName>
</protein>
<dbReference type="AlphaFoldDB" id="A0A7Y2M178"/>
<name>A0A7Y2M178_9MICO</name>
<dbReference type="InterPro" id="IPR029069">
    <property type="entry name" value="HotDog_dom_sf"/>
</dbReference>
<dbReference type="SUPFAM" id="SSF54637">
    <property type="entry name" value="Thioesterase/thiol ester dehydrase-isomerase"/>
    <property type="match status" value="1"/>
</dbReference>